<dbReference type="AlphaFoldDB" id="A0A367GQB1"/>
<gene>
    <name evidence="1" type="ORF">DJ568_09795</name>
</gene>
<keyword evidence="2" id="KW-1185">Reference proteome</keyword>
<reference evidence="1 2" key="1">
    <citation type="submission" date="2018-05" db="EMBL/GenBank/DDBJ databases">
        <title>Mucilaginibacter hurinus sp. nov., isolated from briquette warehouse soil.</title>
        <authorList>
            <person name="Choi L."/>
        </authorList>
    </citation>
    <scope>NUCLEOTIDE SEQUENCE [LARGE SCALE GENOMIC DNA]</scope>
    <source>
        <strain evidence="1 2">ZR32</strain>
    </source>
</reference>
<dbReference type="Proteomes" id="UP000253209">
    <property type="component" value="Unassembled WGS sequence"/>
</dbReference>
<comment type="caution">
    <text evidence="1">The sequence shown here is derived from an EMBL/GenBank/DDBJ whole genome shotgun (WGS) entry which is preliminary data.</text>
</comment>
<dbReference type="RefSeq" id="WP_114005381.1">
    <property type="nucleotide sequence ID" value="NZ_QGDC01000005.1"/>
</dbReference>
<sequence length="180" mass="19995">METQKVVSGNTEGDVWNKIAADLKPDVFNYEVQINQGTHVVDLSIDIDLGGGFEGGFALTLFKAPVSVSSDFKFAVHDEGFIDEIGKFFGMQDVKIGYEELDRHLIVKTNDEKKLHHIFSDTETRTTLVELEDFDLGIHHHTTDAGESATLELNIDEGITDIAVLKKIYDAFYTVLSAIS</sequence>
<accession>A0A367GQB1</accession>
<evidence type="ECO:0000313" key="2">
    <source>
        <dbReference type="Proteomes" id="UP000253209"/>
    </source>
</evidence>
<protein>
    <submittedName>
        <fullName evidence="1">Uncharacterized protein</fullName>
    </submittedName>
</protein>
<evidence type="ECO:0000313" key="1">
    <source>
        <dbReference type="EMBL" id="RCH55056.1"/>
    </source>
</evidence>
<organism evidence="1 2">
    <name type="scientific">Mucilaginibacter hurinus</name>
    <dbReference type="NCBI Taxonomy" id="2201324"/>
    <lineage>
        <taxon>Bacteria</taxon>
        <taxon>Pseudomonadati</taxon>
        <taxon>Bacteroidota</taxon>
        <taxon>Sphingobacteriia</taxon>
        <taxon>Sphingobacteriales</taxon>
        <taxon>Sphingobacteriaceae</taxon>
        <taxon>Mucilaginibacter</taxon>
    </lineage>
</organism>
<proteinExistence type="predicted"/>
<name>A0A367GQB1_9SPHI</name>
<dbReference type="OrthoDB" id="262374at2"/>
<dbReference type="EMBL" id="QGDC01000005">
    <property type="protein sequence ID" value="RCH55056.1"/>
    <property type="molecule type" value="Genomic_DNA"/>
</dbReference>